<dbReference type="AlphaFoldDB" id="A0A158M8K2"/>
<dbReference type="Pfam" id="PF06742">
    <property type="entry name" value="DUF1214"/>
    <property type="match status" value="1"/>
</dbReference>
<dbReference type="InterPro" id="IPR010621">
    <property type="entry name" value="DUF1214"/>
</dbReference>
<dbReference type="RefSeq" id="WP_038543721.1">
    <property type="nucleotide sequence ID" value="NZ_JFZZ01000044.1"/>
</dbReference>
<dbReference type="GeneID" id="93121503"/>
<dbReference type="Gene3D" id="2.60.120.600">
    <property type="entry name" value="Domain of unknown function DUF1214, C-terminal domain"/>
    <property type="match status" value="1"/>
</dbReference>
<dbReference type="PANTHER" id="PTHR36509:SF2">
    <property type="entry name" value="BLL3101 PROTEIN"/>
    <property type="match status" value="1"/>
</dbReference>
<accession>A0A158M8K2</accession>
<evidence type="ECO:0000313" key="2">
    <source>
        <dbReference type="EMBL" id="KAK96221.1"/>
    </source>
</evidence>
<dbReference type="PATRIC" id="fig|1331206.3.peg.1004"/>
<reference evidence="2 3" key="1">
    <citation type="submission" date="2014-03" db="EMBL/GenBank/DDBJ databases">
        <title>Genome sequence of Bordetella holmseii.</title>
        <authorList>
            <person name="Harvill E."/>
            <person name="Goodfield L.L."/>
            <person name="Ivanov Y."/>
            <person name="Meyer J.A."/>
            <person name="Newth C."/>
            <person name="Cassiday P."/>
            <person name="Tondella M.L."/>
            <person name="Liao P."/>
            <person name="Zimmerman J."/>
            <person name="Meert K."/>
            <person name="Wessel D."/>
            <person name="Berger J."/>
            <person name="Dean J.M."/>
            <person name="Holubkov R."/>
            <person name="Burr J."/>
            <person name="Liu T."/>
            <person name="Brinkac L.M."/>
            <person name="Sanka R."/>
            <person name="Kim M."/>
            <person name="Losada L."/>
        </authorList>
    </citation>
    <scope>NUCLEOTIDE SEQUENCE [LARGE SCALE GENOMIC DNA]</scope>
    <source>
        <strain evidence="2 3">CDC-H585-BH</strain>
    </source>
</reference>
<dbReference type="SUPFAM" id="SSF160935">
    <property type="entry name" value="VPA0735-like"/>
    <property type="match status" value="1"/>
</dbReference>
<dbReference type="Proteomes" id="UP000026682">
    <property type="component" value="Unassembled WGS sequence"/>
</dbReference>
<dbReference type="EMBL" id="JFZZ01000044">
    <property type="protein sequence ID" value="KAK96221.1"/>
    <property type="molecule type" value="Genomic_DNA"/>
</dbReference>
<feature type="domain" description="DUF1214" evidence="1">
    <location>
        <begin position="64"/>
        <end position="167"/>
    </location>
</feature>
<evidence type="ECO:0000259" key="1">
    <source>
        <dbReference type="Pfam" id="PF06742"/>
    </source>
</evidence>
<dbReference type="PANTHER" id="PTHR36509">
    <property type="entry name" value="BLL3101 PROTEIN"/>
    <property type="match status" value="1"/>
</dbReference>
<comment type="caution">
    <text evidence="2">The sequence shown here is derived from an EMBL/GenBank/DDBJ whole genome shotgun (WGS) entry which is preliminary data.</text>
</comment>
<protein>
    <submittedName>
        <fullName evidence="2">PF06742 family protein</fullName>
    </submittedName>
</protein>
<name>A0A158M8K2_9BORD</name>
<gene>
    <name evidence="2" type="ORF">L497_3368</name>
</gene>
<proteinExistence type="predicted"/>
<sequence length="196" mass="21202">MQQALRHAASVGPAYIAALAPQPAAHGWVAERQAIGAYGSAYLKRANMAWRQPGVELAEDVLVLRLASDADGLPIDAGKRYVLRFEPDELPPGDGFWRLAAFDARGQPLADAPRRQSVGDRDPLRFNPDGSLELYLQEAPPPEADRDNWLPLSGPDVNILLRVYLPAAAALDGRWNPPALRAAQPISTPDGTATQQ</sequence>
<evidence type="ECO:0000313" key="3">
    <source>
        <dbReference type="Proteomes" id="UP000026682"/>
    </source>
</evidence>
<dbReference type="InterPro" id="IPR037049">
    <property type="entry name" value="DUF1214_C_sf"/>
</dbReference>
<organism evidence="2 3">
    <name type="scientific">Bordetella holmesii CDC-H585-BH</name>
    <dbReference type="NCBI Taxonomy" id="1331206"/>
    <lineage>
        <taxon>Bacteria</taxon>
        <taxon>Pseudomonadati</taxon>
        <taxon>Pseudomonadota</taxon>
        <taxon>Betaproteobacteria</taxon>
        <taxon>Burkholderiales</taxon>
        <taxon>Alcaligenaceae</taxon>
        <taxon>Bordetella</taxon>
    </lineage>
</organism>